<gene>
    <name evidence="2" type="ORF">AVR91_0241360</name>
</gene>
<name>A0A1W2LH28_9PSEU</name>
<dbReference type="AlphaFoldDB" id="A0A1W2LH28"/>
<dbReference type="Proteomes" id="UP000076660">
    <property type="component" value="Unassembled WGS sequence"/>
</dbReference>
<dbReference type="EMBL" id="LQMT02000052">
    <property type="protein sequence ID" value="ONF61916.1"/>
    <property type="molecule type" value="Genomic_DNA"/>
</dbReference>
<feature type="region of interest" description="Disordered" evidence="1">
    <location>
        <begin position="135"/>
        <end position="154"/>
    </location>
</feature>
<proteinExistence type="predicted"/>
<feature type="compositionally biased region" description="Basic and acidic residues" evidence="1">
    <location>
        <begin position="58"/>
        <end position="67"/>
    </location>
</feature>
<feature type="region of interest" description="Disordered" evidence="1">
    <location>
        <begin position="165"/>
        <end position="206"/>
    </location>
</feature>
<reference evidence="2 3" key="1">
    <citation type="submission" date="2016-12" db="EMBL/GenBank/DDBJ databases">
        <title>Amycolatopsis keratiniphila subsp. keratiniphila genome sequencing and assembly.</title>
        <authorList>
            <person name="Mayilraj S."/>
            <person name="Kaur N."/>
        </authorList>
    </citation>
    <scope>NUCLEOTIDE SEQUENCE [LARGE SCALE GENOMIC DNA]</scope>
    <source>
        <strain evidence="2 3">DSM 44409</strain>
    </source>
</reference>
<evidence type="ECO:0000313" key="3">
    <source>
        <dbReference type="Proteomes" id="UP000076660"/>
    </source>
</evidence>
<organism evidence="2 3">
    <name type="scientific">Amycolatopsis keratiniphila subsp. keratiniphila</name>
    <dbReference type="NCBI Taxonomy" id="227715"/>
    <lineage>
        <taxon>Bacteria</taxon>
        <taxon>Bacillati</taxon>
        <taxon>Actinomycetota</taxon>
        <taxon>Actinomycetes</taxon>
        <taxon>Pseudonocardiales</taxon>
        <taxon>Pseudonocardiaceae</taxon>
        <taxon>Amycolatopsis</taxon>
        <taxon>Amycolatopsis japonica group</taxon>
    </lineage>
</organism>
<feature type="region of interest" description="Disordered" evidence="1">
    <location>
        <begin position="52"/>
        <end position="71"/>
    </location>
</feature>
<evidence type="ECO:0000313" key="2">
    <source>
        <dbReference type="EMBL" id="ONF61916.1"/>
    </source>
</evidence>
<protein>
    <submittedName>
        <fullName evidence="2">Uncharacterized protein</fullName>
    </submittedName>
</protein>
<sequence length="206" mass="23752">MSLAGCSRLVSKGLDQRYEVGQRAGGVQREFRAPHQRDQLFVADPRLVEVAREQAQQRPRDQGDRQMRRPVQQTRVVLGQLAGIAREKYELDAKRVRHPFRGEVVREFGVRQFLRREIEFACLGQISAQRQHRTAQPQVVPAHQRKPRQPRQCGHRDEFVVDERHPPVRQGRVDPPFVTPQGNQRLPAAGAQFGRERAEPQPFGPR</sequence>
<accession>A0A1W2LH28</accession>
<evidence type="ECO:0000256" key="1">
    <source>
        <dbReference type="SAM" id="MobiDB-lite"/>
    </source>
</evidence>
<comment type="caution">
    <text evidence="2">The sequence shown here is derived from an EMBL/GenBank/DDBJ whole genome shotgun (WGS) entry which is preliminary data.</text>
</comment>